<evidence type="ECO:0000256" key="5">
    <source>
        <dbReference type="ARBA" id="ARBA00023136"/>
    </source>
</evidence>
<sequence length="189" mass="19641">MTRPIFATLAALTLAIAWIPDWEAHQGDFPAHMLRHMILVAISAPLLVAALPILTRLTLPIALAAAIEFAVVWGFHLPGVHAATQAGGAAFVLEQALFLAAGCVIWASALAPENPLAGAGGMLLTSMHMTLLGALLVLATDDLYAEICGRAPDLGGQQLGGLLMLAIGTPIYLVAGLTLTAKVLKERPT</sequence>
<feature type="transmembrane region" description="Helical" evidence="6">
    <location>
        <begin position="116"/>
        <end position="139"/>
    </location>
</feature>
<evidence type="ECO:0000256" key="1">
    <source>
        <dbReference type="ARBA" id="ARBA00004651"/>
    </source>
</evidence>
<keyword evidence="2" id="KW-1003">Cell membrane</keyword>
<comment type="caution">
    <text evidence="7">The sequence shown here is derived from an EMBL/GenBank/DDBJ whole genome shotgun (WGS) entry which is preliminary data.</text>
</comment>
<dbReference type="Proteomes" id="UP000756530">
    <property type="component" value="Unassembled WGS sequence"/>
</dbReference>
<feature type="transmembrane region" description="Helical" evidence="6">
    <location>
        <begin position="86"/>
        <end position="109"/>
    </location>
</feature>
<dbReference type="InterPro" id="IPR019108">
    <property type="entry name" value="Caa3_assmbl_CtaG-rel"/>
</dbReference>
<dbReference type="EMBL" id="JAHUZE010000001">
    <property type="protein sequence ID" value="MBV7377995.1"/>
    <property type="molecule type" value="Genomic_DNA"/>
</dbReference>
<evidence type="ECO:0000256" key="6">
    <source>
        <dbReference type="SAM" id="Phobius"/>
    </source>
</evidence>
<comment type="subcellular location">
    <subcellularLocation>
        <location evidence="1">Cell membrane</location>
        <topology evidence="1">Multi-pass membrane protein</topology>
    </subcellularLocation>
</comment>
<accession>A0ABS6SYF0</accession>
<dbReference type="RefSeq" id="WP_218390851.1">
    <property type="nucleotide sequence ID" value="NZ_JAHUZE010000001.1"/>
</dbReference>
<feature type="transmembrane region" description="Helical" evidence="6">
    <location>
        <begin position="33"/>
        <end position="54"/>
    </location>
</feature>
<dbReference type="Pfam" id="PF09678">
    <property type="entry name" value="Caa3_CtaG"/>
    <property type="match status" value="1"/>
</dbReference>
<organism evidence="7 8">
    <name type="scientific">Maritimibacter dapengensis</name>
    <dbReference type="NCBI Taxonomy" id="2836868"/>
    <lineage>
        <taxon>Bacteria</taxon>
        <taxon>Pseudomonadati</taxon>
        <taxon>Pseudomonadota</taxon>
        <taxon>Alphaproteobacteria</taxon>
        <taxon>Rhodobacterales</taxon>
        <taxon>Roseobacteraceae</taxon>
        <taxon>Maritimibacter</taxon>
    </lineage>
</organism>
<keyword evidence="8" id="KW-1185">Reference proteome</keyword>
<feature type="transmembrane region" description="Helical" evidence="6">
    <location>
        <begin position="159"/>
        <end position="184"/>
    </location>
</feature>
<proteinExistence type="predicted"/>
<evidence type="ECO:0000256" key="3">
    <source>
        <dbReference type="ARBA" id="ARBA00022692"/>
    </source>
</evidence>
<evidence type="ECO:0000313" key="8">
    <source>
        <dbReference type="Proteomes" id="UP000756530"/>
    </source>
</evidence>
<name>A0ABS6SYF0_9RHOB</name>
<evidence type="ECO:0000313" key="7">
    <source>
        <dbReference type="EMBL" id="MBV7377995.1"/>
    </source>
</evidence>
<keyword evidence="3 6" id="KW-0812">Transmembrane</keyword>
<keyword evidence="5 6" id="KW-0472">Membrane</keyword>
<protein>
    <submittedName>
        <fullName evidence="7">Cytochrome c oxidase assembly protein</fullName>
    </submittedName>
</protein>
<evidence type="ECO:0000256" key="2">
    <source>
        <dbReference type="ARBA" id="ARBA00022475"/>
    </source>
</evidence>
<evidence type="ECO:0000256" key="4">
    <source>
        <dbReference type="ARBA" id="ARBA00022989"/>
    </source>
</evidence>
<gene>
    <name evidence="7" type="ORF">KJP28_03590</name>
</gene>
<keyword evidence="4 6" id="KW-1133">Transmembrane helix</keyword>
<reference evidence="7 8" key="1">
    <citation type="submission" date="2021-05" db="EMBL/GenBank/DDBJ databases">
        <title>Culturable bacteria isolated from Daya Bay.</title>
        <authorList>
            <person name="Zheng W."/>
            <person name="Yu S."/>
            <person name="Huang Y."/>
        </authorList>
    </citation>
    <scope>NUCLEOTIDE SEQUENCE [LARGE SCALE GENOMIC DNA]</scope>
    <source>
        <strain evidence="7 8">DP4N28-5</strain>
    </source>
</reference>
<feature type="transmembrane region" description="Helical" evidence="6">
    <location>
        <begin position="61"/>
        <end position="80"/>
    </location>
</feature>